<evidence type="ECO:0000256" key="1">
    <source>
        <dbReference type="ARBA" id="ARBA00006135"/>
    </source>
</evidence>
<dbReference type="Proteomes" id="UP000558284">
    <property type="component" value="Unassembled WGS sequence"/>
</dbReference>
<evidence type="ECO:0000256" key="4">
    <source>
        <dbReference type="SAM" id="SignalP"/>
    </source>
</evidence>
<dbReference type="EMBL" id="JACDTY010000012">
    <property type="protein sequence ID" value="MBA1143111.1"/>
    <property type="molecule type" value="Genomic_DNA"/>
</dbReference>
<reference evidence="5 6" key="1">
    <citation type="submission" date="2020-07" db="EMBL/GenBank/DDBJ databases">
        <title>Definition of the novel symbiovar canariense within Mesorhizobium novociceri, a new species of genus Mesorhizobium nodulating Cicer canariense in the Caldera de Taburiente National Park (La Palma, Canary Islands).</title>
        <authorList>
            <person name="Leon-Barrios M."/>
            <person name="Perez-Yepez J."/>
            <person name="Flores-Felix J.D."/>
            <person name="Ramirez-Baena M.H."/>
            <person name="Pulido-Suarez L."/>
            <person name="Igual J.M."/>
            <person name="Velazquez E."/>
            <person name="Peix A."/>
        </authorList>
    </citation>
    <scope>NUCLEOTIDE SEQUENCE [LARGE SCALE GENOMIC DNA]</scope>
    <source>
        <strain evidence="5 6">CCANP35</strain>
    </source>
</reference>
<proteinExistence type="inferred from homology"/>
<dbReference type="InterPro" id="IPR033645">
    <property type="entry name" value="VirB9/CagX/TrbG_C"/>
</dbReference>
<gene>
    <name evidence="5" type="primary">trbG</name>
    <name evidence="5" type="ORF">H0241_23100</name>
</gene>
<dbReference type="NCBIfam" id="TIGR02775">
    <property type="entry name" value="TrbG_Ti"/>
    <property type="match status" value="1"/>
</dbReference>
<sequence length="343" mass="37664">MKSRKPSLRAVLILSASAAVLSACASKPVPPPEISYDAADFKPAAIEKPPEKPVKIVEVPKPLPLPGQLQSDPAKVTADDKLSPEERVADANRAATQQPTKYGYVNAVQVYPFTDGALYQLYAAPERVSDIALQPGEKLTAVSAGDTVRWVIGDTVSGAADNQRTHVLVKPFAPGIATNLVITTDRRAYHLQLQSTEKTSMAAISWTYSEDQIIALRQRNARADAAMPAASNVALENLRFRYSISGDTPPWRPTRVFDDGTKVYIEFPRRIDQGEAPPLFIVGADGNNQLVNYRMRGNYFIVDRLFAAAELRLGTKQQQVVRITRTDGRQPARHMALFSRVGR</sequence>
<feature type="region of interest" description="Disordered" evidence="3">
    <location>
        <begin position="61"/>
        <end position="81"/>
    </location>
</feature>
<dbReference type="CDD" id="cd06911">
    <property type="entry name" value="VirB9_CagX_TrbG"/>
    <property type="match status" value="1"/>
</dbReference>
<comment type="caution">
    <text evidence="5">The sequence shown here is derived from an EMBL/GenBank/DDBJ whole genome shotgun (WGS) entry which is preliminary data.</text>
</comment>
<protein>
    <submittedName>
        <fullName evidence="5">P-type conjugative transfer protein TrbG</fullName>
    </submittedName>
</protein>
<dbReference type="InterPro" id="IPR010258">
    <property type="entry name" value="Conjugal_tfr_TrbG/VirB9/CagX"/>
</dbReference>
<dbReference type="PROSITE" id="PS51257">
    <property type="entry name" value="PROKAR_LIPOPROTEIN"/>
    <property type="match status" value="1"/>
</dbReference>
<evidence type="ECO:0000313" key="6">
    <source>
        <dbReference type="Proteomes" id="UP000558284"/>
    </source>
</evidence>
<name>A0A838BB28_9HYPH</name>
<dbReference type="Pfam" id="PF03524">
    <property type="entry name" value="CagX"/>
    <property type="match status" value="1"/>
</dbReference>
<organism evidence="5 6">
    <name type="scientific">Mesorhizobium neociceri</name>
    <dbReference type="NCBI Taxonomy" id="1307853"/>
    <lineage>
        <taxon>Bacteria</taxon>
        <taxon>Pseudomonadati</taxon>
        <taxon>Pseudomonadota</taxon>
        <taxon>Alphaproteobacteria</taxon>
        <taxon>Hyphomicrobiales</taxon>
        <taxon>Phyllobacteriaceae</taxon>
        <taxon>Mesorhizobium</taxon>
    </lineage>
</organism>
<evidence type="ECO:0000256" key="2">
    <source>
        <dbReference type="ARBA" id="ARBA00022729"/>
    </source>
</evidence>
<dbReference type="Gene3D" id="2.60.40.2500">
    <property type="match status" value="1"/>
</dbReference>
<evidence type="ECO:0000256" key="3">
    <source>
        <dbReference type="SAM" id="MobiDB-lite"/>
    </source>
</evidence>
<comment type="similarity">
    <text evidence="1">Belongs to the TrbG/VirB9 family.</text>
</comment>
<dbReference type="InterPro" id="IPR038161">
    <property type="entry name" value="VirB9/CagX/TrbG_C_sf"/>
</dbReference>
<keyword evidence="6" id="KW-1185">Reference proteome</keyword>
<feature type="chain" id="PRO_5032483293" evidence="4">
    <location>
        <begin position="26"/>
        <end position="343"/>
    </location>
</feature>
<accession>A0A838BB28</accession>
<dbReference type="AlphaFoldDB" id="A0A838BB28"/>
<evidence type="ECO:0000313" key="5">
    <source>
        <dbReference type="EMBL" id="MBA1143111.1"/>
    </source>
</evidence>
<dbReference type="InterPro" id="IPR014142">
    <property type="entry name" value="TrbG_Ti"/>
</dbReference>
<feature type="signal peptide" evidence="4">
    <location>
        <begin position="1"/>
        <end position="25"/>
    </location>
</feature>
<dbReference type="RefSeq" id="WP_181060138.1">
    <property type="nucleotide sequence ID" value="NZ_JACDTY010000012.1"/>
</dbReference>
<keyword evidence="2 4" id="KW-0732">Signal</keyword>